<organism evidence="1 2">
    <name type="scientific">Colwellia psychrerythraea (strain 34H / ATCC BAA-681)</name>
    <name type="common">Vibrio psychroerythus</name>
    <dbReference type="NCBI Taxonomy" id="167879"/>
    <lineage>
        <taxon>Bacteria</taxon>
        <taxon>Pseudomonadati</taxon>
        <taxon>Pseudomonadota</taxon>
        <taxon>Gammaproteobacteria</taxon>
        <taxon>Alteromonadales</taxon>
        <taxon>Colwelliaceae</taxon>
        <taxon>Colwellia</taxon>
    </lineage>
</organism>
<dbReference type="KEGG" id="cps:CPS_2450"/>
<gene>
    <name evidence="1" type="ordered locus">CPS_2450</name>
</gene>
<protein>
    <submittedName>
        <fullName evidence="1">Uncharacterized protein</fullName>
    </submittedName>
</protein>
<dbReference type="AlphaFoldDB" id="Q481V2"/>
<dbReference type="STRING" id="167879.CPS_2450"/>
<proteinExistence type="predicted"/>
<name>Q481V2_COLP3</name>
<dbReference type="HOGENOM" id="CLU_3388888_0_0_6"/>
<evidence type="ECO:0000313" key="2">
    <source>
        <dbReference type="Proteomes" id="UP000000547"/>
    </source>
</evidence>
<reference evidence="1" key="1">
    <citation type="journal article" date="2005" name="Proc. Natl. Acad. Sci. U.S.A.">
        <title>The psychrophilic lifestyle as revealed by the genome sequence of Colwellia psychrerythraea 34H through genomic and proteomic analyses.</title>
        <authorList>
            <person name="Methe B.A."/>
            <person name="Nelson K.E."/>
            <person name="Deming J.W."/>
            <person name="Momen B."/>
            <person name="Melamud E."/>
            <person name="Zhang X."/>
            <person name="Moult J."/>
            <person name="Madupu R."/>
            <person name="Nelson W.C."/>
            <person name="Dodson R.J."/>
            <person name="Brinkac L.M."/>
            <person name="Daugherty S.C."/>
            <person name="Durkin A.S."/>
            <person name="DeBoy R.T."/>
            <person name="Kolonay J.F."/>
            <person name="Sullivan S.A."/>
            <person name="Zhou L."/>
            <person name="Davidsen T.M."/>
            <person name="Wu M."/>
            <person name="Huston A.L."/>
            <person name="Lewis M."/>
            <person name="Weaver B."/>
            <person name="Weidman J.F."/>
            <person name="Khouri H."/>
            <person name="Utterback T.R."/>
            <person name="Feldblyum T.V."/>
            <person name="Fraser C.M."/>
        </authorList>
    </citation>
    <scope>NUCLEOTIDE SEQUENCE [LARGE SCALE GENOMIC DNA]</scope>
    <source>
        <strain evidence="1">34H</strain>
    </source>
</reference>
<dbReference type="EMBL" id="CP000083">
    <property type="protein sequence ID" value="AAZ27135.1"/>
    <property type="molecule type" value="Genomic_DNA"/>
</dbReference>
<sequence length="32" mass="3640">MISDPRYIEGTGAETLKTKFIVKLVNKFINVN</sequence>
<evidence type="ECO:0000313" key="1">
    <source>
        <dbReference type="EMBL" id="AAZ27135.1"/>
    </source>
</evidence>
<dbReference type="Proteomes" id="UP000000547">
    <property type="component" value="Chromosome"/>
</dbReference>
<accession>Q481V2</accession>